<evidence type="ECO:0000256" key="10">
    <source>
        <dbReference type="ARBA" id="ARBA00023237"/>
    </source>
</evidence>
<reference evidence="13 14" key="1">
    <citation type="journal article" date="2012" name="J. Bacteriol.">
        <title>De Novo Genome Project of Cupriavidus basilensis OR16.</title>
        <authorList>
            <person name="Cserhati M."/>
            <person name="Kriszt B."/>
            <person name="Szoboszlay S."/>
            <person name="Toth A."/>
            <person name="Szabo I."/>
            <person name="Tancsics A."/>
            <person name="Nagy I."/>
            <person name="Horvath B."/>
            <person name="Nagy I."/>
            <person name="Kukolya J."/>
        </authorList>
    </citation>
    <scope>NUCLEOTIDE SEQUENCE [LARGE SCALE GENOMIC DNA]</scope>
    <source>
        <strain evidence="13 14">OR16</strain>
    </source>
</reference>
<evidence type="ECO:0000256" key="5">
    <source>
        <dbReference type="ARBA" id="ARBA00022692"/>
    </source>
</evidence>
<dbReference type="GO" id="GO:0015288">
    <property type="term" value="F:porin activity"/>
    <property type="evidence" value="ECO:0007669"/>
    <property type="project" value="UniProtKB-KW"/>
</dbReference>
<dbReference type="CDD" id="cd00342">
    <property type="entry name" value="gram_neg_porins"/>
    <property type="match status" value="1"/>
</dbReference>
<keyword evidence="8" id="KW-0626">Porin</keyword>
<comment type="subcellular location">
    <subcellularLocation>
        <location evidence="1">Cell outer membrane</location>
        <topology evidence="1">Multi-pass membrane protein</topology>
    </subcellularLocation>
</comment>
<accession>H1S7H6</accession>
<evidence type="ECO:0000256" key="11">
    <source>
        <dbReference type="SAM" id="SignalP"/>
    </source>
</evidence>
<dbReference type="AlphaFoldDB" id="H1S7H6"/>
<keyword evidence="5" id="KW-0812">Transmembrane</keyword>
<dbReference type="Proteomes" id="UP000005808">
    <property type="component" value="Unassembled WGS sequence"/>
</dbReference>
<proteinExistence type="predicted"/>
<evidence type="ECO:0000256" key="1">
    <source>
        <dbReference type="ARBA" id="ARBA00004571"/>
    </source>
</evidence>
<keyword evidence="4" id="KW-1134">Transmembrane beta strand</keyword>
<sequence>MKLRSTRLSRQLRRPLARCGLALAAMVVSSGTHAYDGGALAPGLTLYGLIDTGIEYVSNVGVQKSSAIRMPSLTSSYPSRWGLRGIEDLGGSYKSIVVLESGFSPSQGTANQNGRLFGRQAYVGLVGPWGAVSVGRLYSQIYYSLIGDTLGPNIFAAGLLDTYLSTARVDNAIDYNVTFSGFTVGATYSFGRDAVAPAAAGGCAGESPSDYRACKAISILVKYEAPTWGVAGAFDRNYGGGGAGSPLPKSSQTDTRRLINGYVKFGTATVGAGFLRRNNQGSVSAGISDATSDYWWIGANYLPIPQVSLDLQYGHLTVKASSTGASVIAARATYLLSKRSAVYVTAGRAFNQRDGSFTIDGGAAGTVSTPLPGVDQTGFLVGIRHKF</sequence>
<evidence type="ECO:0000256" key="7">
    <source>
        <dbReference type="ARBA" id="ARBA00023065"/>
    </source>
</evidence>
<dbReference type="InterPro" id="IPR050298">
    <property type="entry name" value="Gram-neg_bact_OMP"/>
</dbReference>
<feature type="domain" description="Porin" evidence="12">
    <location>
        <begin position="22"/>
        <end position="351"/>
    </location>
</feature>
<dbReference type="SUPFAM" id="SSF56935">
    <property type="entry name" value="Porins"/>
    <property type="match status" value="1"/>
</dbReference>
<dbReference type="RefSeq" id="WP_006159371.1">
    <property type="nucleotide sequence ID" value="NZ_AHJE01000047.1"/>
</dbReference>
<evidence type="ECO:0000256" key="3">
    <source>
        <dbReference type="ARBA" id="ARBA00022448"/>
    </source>
</evidence>
<dbReference type="GO" id="GO:0009279">
    <property type="term" value="C:cell outer membrane"/>
    <property type="evidence" value="ECO:0007669"/>
    <property type="project" value="UniProtKB-SubCell"/>
</dbReference>
<evidence type="ECO:0000256" key="2">
    <source>
        <dbReference type="ARBA" id="ARBA00011233"/>
    </source>
</evidence>
<dbReference type="PATRIC" id="fig|1127483.3.peg.3900"/>
<keyword evidence="3" id="KW-0813">Transport</keyword>
<dbReference type="GO" id="GO:0006811">
    <property type="term" value="P:monoatomic ion transport"/>
    <property type="evidence" value="ECO:0007669"/>
    <property type="project" value="UniProtKB-KW"/>
</dbReference>
<dbReference type="OrthoDB" id="8679056at2"/>
<name>H1S7H6_9BURK</name>
<dbReference type="Pfam" id="PF13609">
    <property type="entry name" value="Porin_4"/>
    <property type="match status" value="1"/>
</dbReference>
<evidence type="ECO:0000256" key="9">
    <source>
        <dbReference type="ARBA" id="ARBA00023136"/>
    </source>
</evidence>
<organism evidence="13 14">
    <name type="scientific">Cupriavidus basilensis OR16</name>
    <dbReference type="NCBI Taxonomy" id="1127483"/>
    <lineage>
        <taxon>Bacteria</taxon>
        <taxon>Pseudomonadati</taxon>
        <taxon>Pseudomonadota</taxon>
        <taxon>Betaproteobacteria</taxon>
        <taxon>Burkholderiales</taxon>
        <taxon>Burkholderiaceae</taxon>
        <taxon>Cupriavidus</taxon>
    </lineage>
</organism>
<feature type="chain" id="PRO_5003553623" evidence="11">
    <location>
        <begin position="35"/>
        <end position="387"/>
    </location>
</feature>
<dbReference type="Gene3D" id="2.40.160.10">
    <property type="entry name" value="Porin"/>
    <property type="match status" value="1"/>
</dbReference>
<evidence type="ECO:0000259" key="12">
    <source>
        <dbReference type="Pfam" id="PF13609"/>
    </source>
</evidence>
<protein>
    <submittedName>
        <fullName evidence="13">Porin</fullName>
    </submittedName>
</protein>
<keyword evidence="9" id="KW-0472">Membrane</keyword>
<dbReference type="PANTHER" id="PTHR34501">
    <property type="entry name" value="PROTEIN YDDL-RELATED"/>
    <property type="match status" value="1"/>
</dbReference>
<gene>
    <name evidence="13" type="ORF">OR16_19455</name>
</gene>
<dbReference type="PANTHER" id="PTHR34501:SF9">
    <property type="entry name" value="MAJOR OUTER MEMBRANE PROTEIN P.IA"/>
    <property type="match status" value="1"/>
</dbReference>
<feature type="signal peptide" evidence="11">
    <location>
        <begin position="1"/>
        <end position="34"/>
    </location>
</feature>
<comment type="caution">
    <text evidence="13">The sequence shown here is derived from an EMBL/GenBank/DDBJ whole genome shotgun (WGS) entry which is preliminary data.</text>
</comment>
<evidence type="ECO:0000256" key="4">
    <source>
        <dbReference type="ARBA" id="ARBA00022452"/>
    </source>
</evidence>
<keyword evidence="10" id="KW-0998">Cell outer membrane</keyword>
<evidence type="ECO:0000256" key="6">
    <source>
        <dbReference type="ARBA" id="ARBA00022729"/>
    </source>
</evidence>
<evidence type="ECO:0000256" key="8">
    <source>
        <dbReference type="ARBA" id="ARBA00023114"/>
    </source>
</evidence>
<comment type="subunit">
    <text evidence="2">Homotrimer.</text>
</comment>
<keyword evidence="6 11" id="KW-0732">Signal</keyword>
<keyword evidence="7" id="KW-0406">Ion transport</keyword>
<dbReference type="InterPro" id="IPR023614">
    <property type="entry name" value="Porin_dom_sf"/>
</dbReference>
<evidence type="ECO:0000313" key="13">
    <source>
        <dbReference type="EMBL" id="EHP41570.1"/>
    </source>
</evidence>
<dbReference type="EMBL" id="AHJE01000047">
    <property type="protein sequence ID" value="EHP41570.1"/>
    <property type="molecule type" value="Genomic_DNA"/>
</dbReference>
<dbReference type="InterPro" id="IPR033900">
    <property type="entry name" value="Gram_neg_porin_domain"/>
</dbReference>
<evidence type="ECO:0000313" key="14">
    <source>
        <dbReference type="Proteomes" id="UP000005808"/>
    </source>
</evidence>
<dbReference type="GO" id="GO:0046930">
    <property type="term" value="C:pore complex"/>
    <property type="evidence" value="ECO:0007669"/>
    <property type="project" value="UniProtKB-KW"/>
</dbReference>